<dbReference type="SUPFAM" id="SSF52540">
    <property type="entry name" value="P-loop containing nucleoside triphosphate hydrolases"/>
    <property type="match status" value="1"/>
</dbReference>
<dbReference type="EMBL" id="SDGV01000008">
    <property type="protein sequence ID" value="THB61716.1"/>
    <property type="molecule type" value="Genomic_DNA"/>
</dbReference>
<proteinExistence type="predicted"/>
<sequence length="683" mass="79825">MNRQQTIAELEQLYDQDQRREFRLSLQENTKNKEIELSFFNHFRKFETDVDEMDQVDSVAFLEYKKIKDQEKAQQVSHIKAIKQAIRYQKFFLTWERLQTDLGKQGSTPATRFRVDQIKKFKQELELLLETSPEAWDVYYEEQWLNDIKCRATQKLVPVPYVSNTKQKIIQSLEVSQPVYLVGHLGSGKTQLAIEAAVDFTIQNKIQATLETEMDTWFMLNQDCSEQEAMKVFNEKYQYLSHYYEDILVHGTKEEIAAIQPLFISGSHNLTYEDMFVEKTLSLEQQFTHDSFSDYLNVMIEDYREWIKEHENVIQHVTQDEALQLKVQIWKSFSDLLIAKNNTFGTTVKKIEREILIAIKEGRPVIVDELNTIAMQNLIALNDLLQRHVGETAYITGIGPVTIQPGFAFIGTGNLSTQLINYEGTNQLNPAFQSRFVTIEYNYVPQQLNGTLLEQKDPVENELFRVMLSRLAQDSGGIALPNMERNLNELFQLAQLSRLTQNVFMGKWQGEGADEQFTSVELRESVLSIRNIIHVLDQWNNGEEMDLSQALWEGFISSITYPDDQNYILAQAVRFGFFASDEGWNIQAKATGSATTTYQDIRTTDYNYERQKMEYRSIGDVMHLIFGERPQRQKNYPQLEEFIFEKQHTEANLSRKEYEEMNQRLSQLEYLDWLQSQVAQEEE</sequence>
<name>A0A4S3B7Q1_9ENTE</name>
<dbReference type="AlphaFoldDB" id="A0A4S3B7Q1"/>
<dbReference type="Gene3D" id="3.40.50.300">
    <property type="entry name" value="P-loop containing nucleotide triphosphate hydrolases"/>
    <property type="match status" value="1"/>
</dbReference>
<dbReference type="InterPro" id="IPR027417">
    <property type="entry name" value="P-loop_NTPase"/>
</dbReference>
<evidence type="ECO:0008006" key="3">
    <source>
        <dbReference type="Google" id="ProtNLM"/>
    </source>
</evidence>
<dbReference type="RefSeq" id="WP_136136294.1">
    <property type="nucleotide sequence ID" value="NZ_SDGV01000008.1"/>
</dbReference>
<evidence type="ECO:0000313" key="1">
    <source>
        <dbReference type="EMBL" id="THB61716.1"/>
    </source>
</evidence>
<keyword evidence="2" id="KW-1185">Reference proteome</keyword>
<protein>
    <recommendedName>
        <fullName evidence="3">ATPase dynein-related AAA domain-containing protein</fullName>
    </recommendedName>
</protein>
<comment type="caution">
    <text evidence="1">The sequence shown here is derived from an EMBL/GenBank/DDBJ whole genome shotgun (WGS) entry which is preliminary data.</text>
</comment>
<accession>A0A4S3B7Q1</accession>
<evidence type="ECO:0000313" key="2">
    <source>
        <dbReference type="Proteomes" id="UP000310506"/>
    </source>
</evidence>
<reference evidence="1 2" key="1">
    <citation type="submission" date="2019-01" db="EMBL/GenBank/DDBJ databases">
        <title>Vagococcus silagei sp. nov. isolated from brewer's grain.</title>
        <authorList>
            <person name="Guu J.-R."/>
        </authorList>
    </citation>
    <scope>NUCLEOTIDE SEQUENCE [LARGE SCALE GENOMIC DNA]</scope>
    <source>
        <strain evidence="1 2">2B-2</strain>
    </source>
</reference>
<organism evidence="1 2">
    <name type="scientific">Vagococcus silagei</name>
    <dbReference type="NCBI Taxonomy" id="2508885"/>
    <lineage>
        <taxon>Bacteria</taxon>
        <taxon>Bacillati</taxon>
        <taxon>Bacillota</taxon>
        <taxon>Bacilli</taxon>
        <taxon>Lactobacillales</taxon>
        <taxon>Enterococcaceae</taxon>
        <taxon>Vagococcus</taxon>
    </lineage>
</organism>
<dbReference type="Proteomes" id="UP000310506">
    <property type="component" value="Unassembled WGS sequence"/>
</dbReference>
<dbReference type="OrthoDB" id="1698955at2"/>
<gene>
    <name evidence="1" type="ORF">ESZ54_03460</name>
</gene>